<reference evidence="2" key="1">
    <citation type="submission" date="2012-11" db="EMBL/GenBank/DDBJ databases">
        <authorList>
            <person name="Lucero-Rivera Y.E."/>
            <person name="Tovar-Ramirez D."/>
        </authorList>
    </citation>
    <scope>NUCLEOTIDE SEQUENCE</scope>
    <source>
        <tissue evidence="2">Salivary gland</tissue>
    </source>
</reference>
<name>L7M245_RHIPC</name>
<dbReference type="EMBL" id="GACK01007870">
    <property type="protein sequence ID" value="JAA57164.1"/>
    <property type="molecule type" value="mRNA"/>
</dbReference>
<proteinExistence type="evidence at transcript level"/>
<keyword evidence="1" id="KW-1133">Transmembrane helix</keyword>
<dbReference type="AlphaFoldDB" id="L7M245"/>
<evidence type="ECO:0000313" key="2">
    <source>
        <dbReference type="EMBL" id="JAA57164.1"/>
    </source>
</evidence>
<evidence type="ECO:0000256" key="1">
    <source>
        <dbReference type="SAM" id="Phobius"/>
    </source>
</evidence>
<feature type="transmembrane region" description="Helical" evidence="1">
    <location>
        <begin position="62"/>
        <end position="81"/>
    </location>
</feature>
<sequence length="151" mass="17930">MLLVSPLLFFSRLPAPICFLLPDYLFRTRFLFPCLFFPVFLISLFLVFFLVFFFCRYRFLSFSYPCFLVSVFPASVFFFFFPEFKYILHIPVFSFPVYPLPVSQFAQFHEPLFFVVVFFVAFLGPMFSFSRSVSLLLFATFAFNFASGRVY</sequence>
<keyword evidence="1" id="KW-0812">Transmembrane</keyword>
<organism evidence="2">
    <name type="scientific">Rhipicephalus pulchellus</name>
    <name type="common">Yellow backed tick</name>
    <name type="synonym">Dermacentor pulchellus</name>
    <dbReference type="NCBI Taxonomy" id="72859"/>
    <lineage>
        <taxon>Eukaryota</taxon>
        <taxon>Metazoa</taxon>
        <taxon>Ecdysozoa</taxon>
        <taxon>Arthropoda</taxon>
        <taxon>Chelicerata</taxon>
        <taxon>Arachnida</taxon>
        <taxon>Acari</taxon>
        <taxon>Parasitiformes</taxon>
        <taxon>Ixodida</taxon>
        <taxon>Ixodoidea</taxon>
        <taxon>Ixodidae</taxon>
        <taxon>Rhipicephalinae</taxon>
        <taxon>Rhipicephalus</taxon>
        <taxon>Rhipicephalus</taxon>
    </lineage>
</organism>
<accession>L7M245</accession>
<keyword evidence="1" id="KW-0472">Membrane</keyword>
<protein>
    <submittedName>
        <fullName evidence="2">Uncharacterized protein</fullName>
    </submittedName>
</protein>
<reference evidence="2" key="2">
    <citation type="journal article" date="2015" name="J. Proteomics">
        <title>Sexual differences in the sialomes of the zebra tick, Rhipicephalus pulchellus.</title>
        <authorList>
            <person name="Tan A.W."/>
            <person name="Francischetti I.M."/>
            <person name="Slovak M."/>
            <person name="Kini R.M."/>
            <person name="Ribeiro J.M."/>
        </authorList>
    </citation>
    <scope>NUCLEOTIDE SEQUENCE</scope>
    <source>
        <tissue evidence="2">Salivary gland</tissue>
    </source>
</reference>
<feature type="transmembrane region" description="Helical" evidence="1">
    <location>
        <begin position="30"/>
        <end position="55"/>
    </location>
</feature>
<feature type="transmembrane region" description="Helical" evidence="1">
    <location>
        <begin position="112"/>
        <end position="145"/>
    </location>
</feature>